<protein>
    <submittedName>
        <fullName evidence="3">DNA polymerase Y family protein</fullName>
    </submittedName>
</protein>
<dbReference type="CDD" id="cd03468">
    <property type="entry name" value="PolY_like"/>
    <property type="match status" value="1"/>
</dbReference>
<evidence type="ECO:0000259" key="2">
    <source>
        <dbReference type="Pfam" id="PF00817"/>
    </source>
</evidence>
<reference evidence="3 4" key="1">
    <citation type="submission" date="2019-04" db="EMBL/GenBank/DDBJ databases">
        <title>Salinimonas iocasae sp. nov., a halophilic bacterium isolated from the outer tube casing of tubeworms in Okinawa Trough.</title>
        <authorList>
            <person name="Zhang H."/>
            <person name="Wang H."/>
            <person name="Li C."/>
        </authorList>
    </citation>
    <scope>NUCLEOTIDE SEQUENCE [LARGE SCALE GENOMIC DNA]</scope>
    <source>
        <strain evidence="3 4">KX18D6</strain>
    </source>
</reference>
<accession>A0A5B7Y8N1</accession>
<dbReference type="Pfam" id="PF00817">
    <property type="entry name" value="IMS"/>
    <property type="match status" value="1"/>
</dbReference>
<dbReference type="EMBL" id="CP039852">
    <property type="protein sequence ID" value="QCZ91991.1"/>
    <property type="molecule type" value="Genomic_DNA"/>
</dbReference>
<evidence type="ECO:0000256" key="1">
    <source>
        <dbReference type="ARBA" id="ARBA00022763"/>
    </source>
</evidence>
<dbReference type="InterPro" id="IPR050356">
    <property type="entry name" value="SulA_CellDiv_inhibitor"/>
</dbReference>
<evidence type="ECO:0000313" key="4">
    <source>
        <dbReference type="Proteomes" id="UP000304912"/>
    </source>
</evidence>
<dbReference type="OrthoDB" id="5298951at2"/>
<dbReference type="InterPro" id="IPR001126">
    <property type="entry name" value="UmuC"/>
</dbReference>
<dbReference type="AlphaFoldDB" id="A0A5B7Y8N1"/>
<dbReference type="KEGG" id="salk:FBQ74_00195"/>
<keyword evidence="4" id="KW-1185">Reference proteome</keyword>
<sequence length="461" mass="52106">MLWAYFHFYQLTIDSGGESDETAAVIVYSAKNNQVRQCNSAAVKAGVTVGMGMAQAAALCQSVNVIDYCEQSEVHRLLALANRLYQVASDIVIFNPNGLALRLDPLVRYYEGLENIWQVLVNELRAARVSFTFGVGWSIEAARTLAMNSSNQLLHNKTQIRQALAVCPLHATELTDKQRNTLKRVGIHSLQQLLEISAAELGRRFDNSLITYLCALRAETFPRVNYYSPPDTFFSLIEPSYEVSHTEQLLPFMRNLIDEFLTFSRLRNVFSQQLTFTLCFREAPSMKVTVGSAAPLFKLSQWESLTGLKLEQILLSAPVIKLTLQVDKLEDVDEQTSDFFNNRVHAFAQKQLISRLQARLGEAVIQYPCAGDDFRPDQLSCLKPGNTRGNLHHPLPCVSLISPAPLEESPHIEFGPIRLQTGWWDGNNVKRDYYIGRTEDGRRLHLYRDSTGDWFISGFYS</sequence>
<dbReference type="Proteomes" id="UP000304912">
    <property type="component" value="Chromosome"/>
</dbReference>
<evidence type="ECO:0000313" key="3">
    <source>
        <dbReference type="EMBL" id="QCZ91991.1"/>
    </source>
</evidence>
<dbReference type="SUPFAM" id="SSF56672">
    <property type="entry name" value="DNA/RNA polymerases"/>
    <property type="match status" value="1"/>
</dbReference>
<organism evidence="3 4">
    <name type="scientific">Salinimonas iocasae</name>
    <dbReference type="NCBI Taxonomy" id="2572577"/>
    <lineage>
        <taxon>Bacteria</taxon>
        <taxon>Pseudomonadati</taxon>
        <taxon>Pseudomonadota</taxon>
        <taxon>Gammaproteobacteria</taxon>
        <taxon>Alteromonadales</taxon>
        <taxon>Alteromonadaceae</taxon>
        <taxon>Alteromonas/Salinimonas group</taxon>
        <taxon>Salinimonas</taxon>
    </lineage>
</organism>
<name>A0A5B7Y8N1_9ALTE</name>
<gene>
    <name evidence="3" type="ORF">FBQ74_00195</name>
</gene>
<dbReference type="RefSeq" id="WP_139754755.1">
    <property type="nucleotide sequence ID" value="NZ_CP039852.1"/>
</dbReference>
<dbReference type="GO" id="GO:0006281">
    <property type="term" value="P:DNA repair"/>
    <property type="evidence" value="ECO:0007669"/>
    <property type="project" value="InterPro"/>
</dbReference>
<dbReference type="InterPro" id="IPR043502">
    <property type="entry name" value="DNA/RNA_pol_sf"/>
</dbReference>
<proteinExistence type="predicted"/>
<keyword evidence="1" id="KW-0227">DNA damage</keyword>
<dbReference type="PANTHER" id="PTHR35369:SF2">
    <property type="entry name" value="BLR3025 PROTEIN"/>
    <property type="match status" value="1"/>
</dbReference>
<feature type="domain" description="UmuC" evidence="2">
    <location>
        <begin position="23"/>
        <end position="142"/>
    </location>
</feature>
<dbReference type="PANTHER" id="PTHR35369">
    <property type="entry name" value="BLR3025 PROTEIN-RELATED"/>
    <property type="match status" value="1"/>
</dbReference>